<comment type="similarity">
    <text evidence="2">Belongs to the YkuD family.</text>
</comment>
<keyword evidence="8 9" id="KW-0961">Cell wall biogenesis/degradation</keyword>
<evidence type="ECO:0000256" key="6">
    <source>
        <dbReference type="ARBA" id="ARBA00022960"/>
    </source>
</evidence>
<gene>
    <name evidence="11" type="ORF">ACFSC7_19280</name>
</gene>
<evidence type="ECO:0000256" key="5">
    <source>
        <dbReference type="ARBA" id="ARBA00022801"/>
    </source>
</evidence>
<dbReference type="Gene3D" id="2.40.440.10">
    <property type="entry name" value="L,D-transpeptidase catalytic domain-like"/>
    <property type="match status" value="1"/>
</dbReference>
<dbReference type="PANTHER" id="PTHR30582">
    <property type="entry name" value="L,D-TRANSPEPTIDASE"/>
    <property type="match status" value="1"/>
</dbReference>
<dbReference type="GO" id="GO:0016746">
    <property type="term" value="F:acyltransferase activity"/>
    <property type="evidence" value="ECO:0007669"/>
    <property type="project" value="UniProtKB-KW"/>
</dbReference>
<dbReference type="PROSITE" id="PS51257">
    <property type="entry name" value="PROKAR_LIPOPROTEIN"/>
    <property type="match status" value="1"/>
</dbReference>
<dbReference type="PROSITE" id="PS52029">
    <property type="entry name" value="LD_TPASE"/>
    <property type="match status" value="1"/>
</dbReference>
<dbReference type="InterPro" id="IPR005490">
    <property type="entry name" value="LD_TPept_cat_dom"/>
</dbReference>
<keyword evidence="6 9" id="KW-0133">Cell shape</keyword>
<dbReference type="InterPro" id="IPR038063">
    <property type="entry name" value="Transpep_catalytic_dom"/>
</dbReference>
<keyword evidence="4 11" id="KW-0808">Transferase</keyword>
<dbReference type="PANTHER" id="PTHR30582:SF24">
    <property type="entry name" value="L,D-TRANSPEPTIDASE ERFK_SRFK-RELATED"/>
    <property type="match status" value="1"/>
</dbReference>
<evidence type="ECO:0000256" key="4">
    <source>
        <dbReference type="ARBA" id="ARBA00022679"/>
    </source>
</evidence>
<evidence type="ECO:0000313" key="11">
    <source>
        <dbReference type="EMBL" id="MFD1697668.1"/>
    </source>
</evidence>
<feature type="domain" description="L,D-TPase catalytic" evidence="10">
    <location>
        <begin position="88"/>
        <end position="224"/>
    </location>
</feature>
<comment type="caution">
    <text evidence="11">The sequence shown here is derived from an EMBL/GenBank/DDBJ whole genome shotgun (WGS) entry which is preliminary data.</text>
</comment>
<feature type="active site" description="Nucleophile" evidence="9">
    <location>
        <position position="200"/>
    </location>
</feature>
<dbReference type="RefSeq" id="WP_149893169.1">
    <property type="nucleotide sequence ID" value="NZ_JBHUFA010000016.1"/>
</dbReference>
<dbReference type="Proteomes" id="UP001597327">
    <property type="component" value="Unassembled WGS sequence"/>
</dbReference>
<evidence type="ECO:0000256" key="2">
    <source>
        <dbReference type="ARBA" id="ARBA00005992"/>
    </source>
</evidence>
<keyword evidence="3" id="KW-0328">Glycosyltransferase</keyword>
<evidence type="ECO:0000256" key="9">
    <source>
        <dbReference type="PROSITE-ProRule" id="PRU01373"/>
    </source>
</evidence>
<evidence type="ECO:0000256" key="8">
    <source>
        <dbReference type="ARBA" id="ARBA00023316"/>
    </source>
</evidence>
<dbReference type="EMBL" id="JBHUFA010000016">
    <property type="protein sequence ID" value="MFD1697668.1"/>
    <property type="molecule type" value="Genomic_DNA"/>
</dbReference>
<keyword evidence="11" id="KW-0012">Acyltransferase</keyword>
<keyword evidence="5" id="KW-0378">Hydrolase</keyword>
<dbReference type="CDD" id="cd16913">
    <property type="entry name" value="YkuD_like"/>
    <property type="match status" value="1"/>
</dbReference>
<evidence type="ECO:0000256" key="1">
    <source>
        <dbReference type="ARBA" id="ARBA00004752"/>
    </source>
</evidence>
<evidence type="ECO:0000256" key="7">
    <source>
        <dbReference type="ARBA" id="ARBA00022984"/>
    </source>
</evidence>
<name>A0ABW4K2R2_9HYPH</name>
<sequence length="226" mass="24578">MSVTLTRRRFLTGLMAGAGAGLAGCQPSARGVYGAPQPAYLVEEVPDYGAIYGARLDGGYSLPPVDYLDFDPTLWRQRVHYPVGPAPGTVVVDPAAKFLYVVEPGGRAVRYGISVGRAGYSWQGEAVVGAKQVWPKWFPPAEMIARDPDLEIFRKGQEGGPTNPLGARALYLWQGGRDTLYRIHGTNQPKSIGWDASSGCIRLWQQDIIDLYDRVPMGARVIVLSA</sequence>
<reference evidence="12" key="1">
    <citation type="journal article" date="2019" name="Int. J. Syst. Evol. Microbiol.">
        <title>The Global Catalogue of Microorganisms (GCM) 10K type strain sequencing project: providing services to taxonomists for standard genome sequencing and annotation.</title>
        <authorList>
            <consortium name="The Broad Institute Genomics Platform"/>
            <consortium name="The Broad Institute Genome Sequencing Center for Infectious Disease"/>
            <person name="Wu L."/>
            <person name="Ma J."/>
        </authorList>
    </citation>
    <scope>NUCLEOTIDE SEQUENCE [LARGE SCALE GENOMIC DNA]</scope>
    <source>
        <strain evidence="12">JCM 3369</strain>
    </source>
</reference>
<organism evidence="11 12">
    <name type="scientific">Roseibium aestuarii</name>
    <dbReference type="NCBI Taxonomy" id="2600299"/>
    <lineage>
        <taxon>Bacteria</taxon>
        <taxon>Pseudomonadati</taxon>
        <taxon>Pseudomonadota</taxon>
        <taxon>Alphaproteobacteria</taxon>
        <taxon>Hyphomicrobiales</taxon>
        <taxon>Stappiaceae</taxon>
        <taxon>Roseibium</taxon>
    </lineage>
</organism>
<evidence type="ECO:0000256" key="3">
    <source>
        <dbReference type="ARBA" id="ARBA00022676"/>
    </source>
</evidence>
<accession>A0ABW4K2R2</accession>
<dbReference type="InterPro" id="IPR050979">
    <property type="entry name" value="LD-transpeptidase"/>
</dbReference>
<comment type="pathway">
    <text evidence="1 9">Cell wall biogenesis; peptidoglycan biosynthesis.</text>
</comment>
<evidence type="ECO:0000313" key="12">
    <source>
        <dbReference type="Proteomes" id="UP001597327"/>
    </source>
</evidence>
<dbReference type="Pfam" id="PF03734">
    <property type="entry name" value="YkuD"/>
    <property type="match status" value="1"/>
</dbReference>
<feature type="active site" description="Proton donor/acceptor" evidence="9">
    <location>
        <position position="184"/>
    </location>
</feature>
<dbReference type="SUPFAM" id="SSF141523">
    <property type="entry name" value="L,D-transpeptidase catalytic domain-like"/>
    <property type="match status" value="1"/>
</dbReference>
<dbReference type="PROSITE" id="PS51318">
    <property type="entry name" value="TAT"/>
    <property type="match status" value="1"/>
</dbReference>
<dbReference type="InterPro" id="IPR006311">
    <property type="entry name" value="TAT_signal"/>
</dbReference>
<dbReference type="EC" id="2.3.2.-" evidence="11"/>
<keyword evidence="12" id="KW-1185">Reference proteome</keyword>
<proteinExistence type="inferred from homology"/>
<protein>
    <submittedName>
        <fullName evidence="11">L,D-transpeptidase</fullName>
        <ecNumber evidence="11">2.3.2.-</ecNumber>
    </submittedName>
</protein>
<keyword evidence="7 9" id="KW-0573">Peptidoglycan synthesis</keyword>
<evidence type="ECO:0000259" key="10">
    <source>
        <dbReference type="PROSITE" id="PS52029"/>
    </source>
</evidence>